<dbReference type="Proteomes" id="UP000182379">
    <property type="component" value="Unassembled WGS sequence"/>
</dbReference>
<proteinExistence type="inferred from homology"/>
<dbReference type="GO" id="GO:0015035">
    <property type="term" value="F:protein-disulfide reductase activity"/>
    <property type="evidence" value="ECO:0007669"/>
    <property type="project" value="InterPro"/>
</dbReference>
<keyword evidence="5 8" id="KW-1015">Disulfide bond</keyword>
<evidence type="ECO:0000256" key="4">
    <source>
        <dbReference type="ARBA" id="ARBA00022982"/>
    </source>
</evidence>
<accession>A0A1H2TI85</accession>
<dbReference type="PANTHER" id="PTHR45663:SF11">
    <property type="entry name" value="GEO12009P1"/>
    <property type="match status" value="1"/>
</dbReference>
<dbReference type="PRINTS" id="PR00421">
    <property type="entry name" value="THIOREDOXIN"/>
</dbReference>
<reference evidence="10 11" key="1">
    <citation type="submission" date="2016-10" db="EMBL/GenBank/DDBJ databases">
        <authorList>
            <person name="Varghese N."/>
            <person name="Submissions S."/>
        </authorList>
    </citation>
    <scope>NUCLEOTIDE SEQUENCE [LARGE SCALE GENOMIC DNA]</scope>
    <source>
        <strain evidence="10 11">WCC6</strain>
    </source>
</reference>
<dbReference type="InterPro" id="IPR036249">
    <property type="entry name" value="Thioredoxin-like_sf"/>
</dbReference>
<dbReference type="GO" id="GO:0005737">
    <property type="term" value="C:cytoplasm"/>
    <property type="evidence" value="ECO:0007669"/>
    <property type="project" value="TreeGrafter"/>
</dbReference>
<evidence type="ECO:0000256" key="1">
    <source>
        <dbReference type="ARBA" id="ARBA00008987"/>
    </source>
</evidence>
<dbReference type="OMA" id="NFEAPWC"/>
<evidence type="ECO:0000313" key="10">
    <source>
        <dbReference type="EMBL" id="SDW43631.1"/>
    </source>
</evidence>
<evidence type="ECO:0000256" key="5">
    <source>
        <dbReference type="ARBA" id="ARBA00023157"/>
    </source>
</evidence>
<dbReference type="InterPro" id="IPR005746">
    <property type="entry name" value="Thioredoxin"/>
</dbReference>
<dbReference type="PROSITE" id="PS51352">
    <property type="entry name" value="THIOREDOXIN_2"/>
    <property type="match status" value="1"/>
</dbReference>
<name>A0A1H2TI85_ACIFE</name>
<dbReference type="Pfam" id="PF00085">
    <property type="entry name" value="Thioredoxin"/>
    <property type="match status" value="1"/>
</dbReference>
<sequence>MEFLHITKDNFDKEVLQSSKPMVVGFSAPWCGYCKRLKPALGQLAMEIADKVSFGGVNIDEERELAEQFKVETIPSLMLVKDGQCSELLVNPPSKAAVKTWLQEKGAL</sequence>
<feature type="domain" description="Thioredoxin" evidence="9">
    <location>
        <begin position="1"/>
        <end position="107"/>
    </location>
</feature>
<keyword evidence="4" id="KW-0249">Electron transport</keyword>
<protein>
    <recommendedName>
        <fullName evidence="2 7">Thioredoxin</fullName>
    </recommendedName>
</protein>
<organism evidence="10 11">
    <name type="scientific">Acidaminococcus fermentans</name>
    <dbReference type="NCBI Taxonomy" id="905"/>
    <lineage>
        <taxon>Bacteria</taxon>
        <taxon>Bacillati</taxon>
        <taxon>Bacillota</taxon>
        <taxon>Negativicutes</taxon>
        <taxon>Acidaminococcales</taxon>
        <taxon>Acidaminococcaceae</taxon>
        <taxon>Acidaminococcus</taxon>
    </lineage>
</organism>
<dbReference type="PIRSF" id="PIRSF000077">
    <property type="entry name" value="Thioredoxin"/>
    <property type="match status" value="1"/>
</dbReference>
<dbReference type="InterPro" id="IPR017937">
    <property type="entry name" value="Thioredoxin_CS"/>
</dbReference>
<dbReference type="Gene3D" id="3.40.30.10">
    <property type="entry name" value="Glutaredoxin"/>
    <property type="match status" value="1"/>
</dbReference>
<comment type="caution">
    <text evidence="10">The sequence shown here is derived from an EMBL/GenBank/DDBJ whole genome shotgun (WGS) entry which is preliminary data.</text>
</comment>
<dbReference type="InterPro" id="IPR013766">
    <property type="entry name" value="Thioredoxin_domain"/>
</dbReference>
<dbReference type="AlphaFoldDB" id="A0A1H2TI85"/>
<evidence type="ECO:0000256" key="8">
    <source>
        <dbReference type="PIRSR" id="PIRSR000077-4"/>
    </source>
</evidence>
<dbReference type="PANTHER" id="PTHR45663">
    <property type="entry name" value="GEO12009P1"/>
    <property type="match status" value="1"/>
</dbReference>
<evidence type="ECO:0000256" key="2">
    <source>
        <dbReference type="ARBA" id="ARBA00020570"/>
    </source>
</evidence>
<dbReference type="SUPFAM" id="SSF52833">
    <property type="entry name" value="Thioredoxin-like"/>
    <property type="match status" value="1"/>
</dbReference>
<evidence type="ECO:0000256" key="6">
    <source>
        <dbReference type="ARBA" id="ARBA00023284"/>
    </source>
</evidence>
<dbReference type="PROSITE" id="PS00194">
    <property type="entry name" value="THIOREDOXIN_1"/>
    <property type="match status" value="1"/>
</dbReference>
<dbReference type="GeneID" id="78335184"/>
<evidence type="ECO:0000313" key="11">
    <source>
        <dbReference type="Proteomes" id="UP000182379"/>
    </source>
</evidence>
<feature type="disulfide bond" description="Redox-active" evidence="8">
    <location>
        <begin position="31"/>
        <end position="34"/>
    </location>
</feature>
<evidence type="ECO:0000256" key="7">
    <source>
        <dbReference type="PIRNR" id="PIRNR000077"/>
    </source>
</evidence>
<dbReference type="RefSeq" id="WP_012938834.1">
    <property type="nucleotide sequence ID" value="NZ_CALAKB010000034.1"/>
</dbReference>
<keyword evidence="3" id="KW-0813">Transport</keyword>
<dbReference type="EMBL" id="FNOP01000001">
    <property type="protein sequence ID" value="SDW43631.1"/>
    <property type="molecule type" value="Genomic_DNA"/>
</dbReference>
<evidence type="ECO:0000256" key="3">
    <source>
        <dbReference type="ARBA" id="ARBA00022448"/>
    </source>
</evidence>
<comment type="similarity">
    <text evidence="1 7">Belongs to the thioredoxin family.</text>
</comment>
<gene>
    <name evidence="10" type="ORF">SAMN05216495_101240</name>
</gene>
<dbReference type="CDD" id="cd02947">
    <property type="entry name" value="TRX_family"/>
    <property type="match status" value="1"/>
</dbReference>
<keyword evidence="6 8" id="KW-0676">Redox-active center</keyword>
<evidence type="ECO:0000259" key="9">
    <source>
        <dbReference type="PROSITE" id="PS51352"/>
    </source>
</evidence>